<evidence type="ECO:0000313" key="2">
    <source>
        <dbReference type="EMBL" id="AOW81118.1"/>
    </source>
</evidence>
<dbReference type="EMBL" id="CP016070">
    <property type="protein sequence ID" value="AOW81118.1"/>
    <property type="molecule type" value="Genomic_DNA"/>
</dbReference>
<name>A0A1D8S707_9EURY</name>
<accession>A0A1J1AE86</accession>
<organism evidence="2 4">
    <name type="scientific">Halodesulfurarchaeum formicicum</name>
    <dbReference type="NCBI Taxonomy" id="1873524"/>
    <lineage>
        <taxon>Archaea</taxon>
        <taxon>Methanobacteriati</taxon>
        <taxon>Methanobacteriota</taxon>
        <taxon>Stenosarchaea group</taxon>
        <taxon>Halobacteria</taxon>
        <taxon>Halobacteriales</taxon>
        <taxon>Halobacteriaceae</taxon>
        <taxon>Halodesulfurarchaeum</taxon>
    </lineage>
</organism>
<feature type="transmembrane region" description="Helical" evidence="1">
    <location>
        <begin position="6"/>
        <end position="26"/>
    </location>
</feature>
<reference evidence="5" key="2">
    <citation type="submission" date="2016-08" db="EMBL/GenBank/DDBJ databases">
        <title>Discovery of first anaerobic lithoheterotrophic haloarchae widely represented in hypersaline habitats.</title>
        <authorList>
            <person name="Sorokin D.Y."/>
            <person name="Kublanov I.V."/>
            <person name="Roman P."/>
            <person name="Sinninghe Damste J.S."/>
            <person name="Golyshin P.N."/>
            <person name="Rojo D."/>
            <person name="Ciordia S."/>
            <person name="Mena Md.C."/>
            <person name="Ferrer M."/>
            <person name="Smedile F."/>
            <person name="Messina E."/>
            <person name="La Cono V."/>
            <person name="Yakimov M.M."/>
        </authorList>
    </citation>
    <scope>NUCLEOTIDE SEQUENCE [LARGE SCALE GENOMIC DNA]</scope>
    <source>
        <strain evidence="5">HSR6</strain>
    </source>
</reference>
<gene>
    <name evidence="3" type="ORF">HSR6_2031</name>
    <name evidence="2" type="ORF">HTSR_1956</name>
</gene>
<dbReference type="Proteomes" id="UP000186165">
    <property type="component" value="Chromosome"/>
</dbReference>
<evidence type="ECO:0000313" key="4">
    <source>
        <dbReference type="Proteomes" id="UP000185608"/>
    </source>
</evidence>
<accession>A0A1D8S707</accession>
<protein>
    <submittedName>
        <fullName evidence="2">Uncharacterized protein</fullName>
    </submittedName>
</protein>
<reference evidence="2 4" key="1">
    <citation type="submission" date="2016-06" db="EMBL/GenBank/DDBJ databases">
        <title>Discovery of anaerobic lithoheterotrophic haloarchaeon capable of sulfur respiration by hydrogen and formate.</title>
        <authorList>
            <person name="Sorokin D.Y."/>
            <person name="Kublanov I.V."/>
            <person name="Roman P."/>
            <person name="Sinninghe Damste J.S."/>
            <person name="Golyshin P.N."/>
            <person name="Rojo D."/>
            <person name="Ciordia S."/>
            <person name="Mena Md.C."/>
            <person name="Ferrer M."/>
            <person name="Smedile F."/>
            <person name="Messina E."/>
            <person name="La Cono V."/>
            <person name="Yakimov M.M."/>
        </authorList>
    </citation>
    <scope>NUCLEOTIDE SEQUENCE [LARGE SCALE GENOMIC DNA]</scope>
    <source>
        <strain evidence="2 4">HTSR1</strain>
    </source>
</reference>
<dbReference type="KEGG" id="halh:HTSR_1956"/>
<reference evidence="3" key="3">
    <citation type="journal article" date="2017" name="ISME J.">
        <title>Discovery of anaerobic lithoheterotrophic haloarchaea, ubiquitous in hypersaline habitats.</title>
        <authorList>
            <person name="Sorokin D.Y."/>
            <person name="Messina E."/>
            <person name="Smedile F."/>
            <person name="Roman P."/>
            <person name="Damste J.S.S."/>
            <person name="Ciordia S."/>
            <person name="Mena M.C."/>
            <person name="Ferrer M."/>
            <person name="Golyshin P.N."/>
            <person name="Kublanov I.V."/>
            <person name="Samarov N.I."/>
            <person name="Toshchakov S.V."/>
            <person name="La Cono V."/>
            <person name="Yakimov M.M."/>
        </authorList>
    </citation>
    <scope>NUCLEOTIDE SEQUENCE</scope>
    <source>
        <strain evidence="3">HSR6</strain>
    </source>
</reference>
<sequence>MAINLGYLGLAALGWVVLLASLYFVMNVRPWHYPVRYVEFDFGVREATEKLLSRGPSGKQRGPEEQEAEEAETFWQRVKMGLYTYPVRPSKLH</sequence>
<dbReference type="RefSeq" id="WP_070365765.1">
    <property type="nucleotide sequence ID" value="NZ_CP016070.1"/>
</dbReference>
<keyword evidence="1" id="KW-0472">Membrane</keyword>
<dbReference type="STRING" id="1873524.HSR6_2031"/>
<keyword evidence="1" id="KW-1133">Transmembrane helix</keyword>
<dbReference type="Proteomes" id="UP000185608">
    <property type="component" value="Chromosome"/>
</dbReference>
<keyword evidence="1" id="KW-0812">Transmembrane</keyword>
<dbReference type="AlphaFoldDB" id="A0A1D8S707"/>
<evidence type="ECO:0000256" key="1">
    <source>
        <dbReference type="SAM" id="Phobius"/>
    </source>
</evidence>
<keyword evidence="5" id="KW-1185">Reference proteome</keyword>
<evidence type="ECO:0000313" key="5">
    <source>
        <dbReference type="Proteomes" id="UP000186165"/>
    </source>
</evidence>
<proteinExistence type="predicted"/>
<dbReference type="GeneID" id="30418565"/>
<evidence type="ECO:0000313" key="3">
    <source>
        <dbReference type="EMBL" id="APE96460.1"/>
    </source>
</evidence>
<dbReference type="KEGG" id="hhsr:HSR6_2031"/>
<dbReference type="EMBL" id="CP016804">
    <property type="protein sequence ID" value="APE96460.1"/>
    <property type="molecule type" value="Genomic_DNA"/>
</dbReference>